<accession>A0A7T7MA45</accession>
<name>A0A7T7MA45_9ACTO</name>
<dbReference type="RefSeq" id="WP_200276689.1">
    <property type="nucleotide sequence ID" value="NZ_CP066802.1"/>
</dbReference>
<dbReference type="EMBL" id="CP066802">
    <property type="protein sequence ID" value="QQM67734.1"/>
    <property type="molecule type" value="Genomic_DNA"/>
</dbReference>
<proteinExistence type="predicted"/>
<dbReference type="AlphaFoldDB" id="A0A7T7MA45"/>
<gene>
    <name evidence="1" type="ORF">JG540_02300</name>
</gene>
<evidence type="ECO:0000313" key="1">
    <source>
        <dbReference type="EMBL" id="QQM67734.1"/>
    </source>
</evidence>
<protein>
    <submittedName>
        <fullName evidence="1">Uncharacterized protein</fullName>
    </submittedName>
</protein>
<reference evidence="1 2" key="1">
    <citation type="submission" date="2020-12" db="EMBL/GenBank/DDBJ databases">
        <authorList>
            <person name="Zhou J."/>
        </authorList>
    </citation>
    <scope>NUCLEOTIDE SEQUENCE [LARGE SCALE GENOMIC DNA]</scope>
    <source>
        <strain evidence="1 2">CCUG 61299</strain>
    </source>
</reference>
<evidence type="ECO:0000313" key="2">
    <source>
        <dbReference type="Proteomes" id="UP000595895"/>
    </source>
</evidence>
<sequence length="298" mass="31272">MPEILSSGEWERQILPDLGAFELNLVSQGTPSKIEVLGTATKPKYLGAGRRTVAFPAKSVSEVQPVSVRVVATGGQPFGVGETVDLVISAAGGGQSWMLRGLDVAGQLDTVLVRLERAPQGLLLTPGEGGNATLGLGGWCVRRRQESGLPFAPTVTQIGVDTSVSMRPFKSKVAALERFLEEMAQTAEAVVPAVRRLRVGGAEANGVGMLEQLPGGGDRPVLLTDLPPAPDPQGPECLLLGPAALTQALPTPGALVLSDPVWAELEREDRAFGPATLDVLTPLLDWLTRPLSENGVSR</sequence>
<dbReference type="KEGG" id="awe:JG540_02300"/>
<organism evidence="1 2">
    <name type="scientific">Actinomyces weissii</name>
    <dbReference type="NCBI Taxonomy" id="675090"/>
    <lineage>
        <taxon>Bacteria</taxon>
        <taxon>Bacillati</taxon>
        <taxon>Actinomycetota</taxon>
        <taxon>Actinomycetes</taxon>
        <taxon>Actinomycetales</taxon>
        <taxon>Actinomycetaceae</taxon>
        <taxon>Actinomyces</taxon>
    </lineage>
</organism>
<dbReference type="Proteomes" id="UP000595895">
    <property type="component" value="Chromosome"/>
</dbReference>
<keyword evidence="2" id="KW-1185">Reference proteome</keyword>